<dbReference type="AlphaFoldDB" id="A0A0E2EJF4"/>
<dbReference type="PATRIC" id="fig|999432.5.peg.584"/>
<evidence type="ECO:0008006" key="4">
    <source>
        <dbReference type="Google" id="ProtNLM"/>
    </source>
</evidence>
<dbReference type="PANTHER" id="PTHR35149">
    <property type="entry name" value="SLL5132 PROTEIN"/>
    <property type="match status" value="1"/>
</dbReference>
<accession>A0A0E2EJF4</accession>
<evidence type="ECO:0000259" key="1">
    <source>
        <dbReference type="Pfam" id="PF03235"/>
    </source>
</evidence>
<protein>
    <recommendedName>
        <fullName evidence="4">DUF262 domain-containing protein</fullName>
    </recommendedName>
</protein>
<dbReference type="Proteomes" id="UP000011705">
    <property type="component" value="Chromosome"/>
</dbReference>
<dbReference type="Pfam" id="PF03235">
    <property type="entry name" value="GmrSD_N"/>
    <property type="match status" value="1"/>
</dbReference>
<dbReference type="PANTHER" id="PTHR35149:SF2">
    <property type="entry name" value="DUF262 DOMAIN-CONTAINING PROTEIN"/>
    <property type="match status" value="1"/>
</dbReference>
<dbReference type="RefSeq" id="WP_002683276.1">
    <property type="nucleotide sequence ID" value="NZ_CM001795.1"/>
</dbReference>
<proteinExistence type="predicted"/>
<comment type="caution">
    <text evidence="3">The sequence shown here is derived from an EMBL/GenBank/DDBJ whole genome shotgun (WGS) entry which is preliminary data.</text>
</comment>
<dbReference type="EMBL" id="AGDV01000005">
    <property type="protein sequence ID" value="EMB35288.1"/>
    <property type="molecule type" value="Genomic_DNA"/>
</dbReference>
<name>A0A0E2EJF4_TREDN</name>
<sequence length="603" mass="71103">MNQTIKQPEEFNLKNIFIGNEYIIPIYQRNYAWEQEEIEQLLGDIYDSSGRYYLGSLIVDEITPNTFSVIDGQQRLTTIFLLLTFLKDKTLSKKSLRFEAREKSNITLNDLSEKANLDKDWFYSKEIIEGFDVIKNYFSVEETKNPEYRNQFLSKLQNILIIRTQVPKQIDLNHYFEIMNTRGEQLELHEIAKGKILSIIDKDMPQYKAVAGLIWDKCSQMDSYIQMNFDKTSRKNLFSEKWDIFLCSKPEDLLSKISLEKELSDKRFSLFEKLEAPTIETTTKADDDYENERFESIISFPNLLLIVNEAMQNSSTDDDSTLDDKKFIETLKKHWANGNNAITFIYNLLKYRFLFDKYIIKREYARDYKEEGKWSLQMLQIYFDQSKSHEKPSYKLTYAVDENVDDKKTETLRSLQSALRITYTSPKTMHWISKALSKLNENQDSDLTTVLEEYACKKIDEANYKDASGFGIDRIVFTYLDYVLDRDKVCKQSIPNFQFQFRTSIEHFYPQHPIEKEKWNDVSLNSFGNLALITVSSNSKFSNLDPQSKVASYPDTIKQSPKLQLMQEIMKENGNIWNEELVKKHKEEMIMLLTREIEKYKKA</sequence>
<organism evidence="3">
    <name type="scientific">Treponema denticola H-22</name>
    <dbReference type="NCBI Taxonomy" id="999432"/>
    <lineage>
        <taxon>Bacteria</taxon>
        <taxon>Pseudomonadati</taxon>
        <taxon>Spirochaetota</taxon>
        <taxon>Spirochaetia</taxon>
        <taxon>Spirochaetales</taxon>
        <taxon>Treponemataceae</taxon>
        <taxon>Treponema</taxon>
    </lineage>
</organism>
<evidence type="ECO:0000259" key="2">
    <source>
        <dbReference type="Pfam" id="PF07510"/>
    </source>
</evidence>
<evidence type="ECO:0000313" key="3">
    <source>
        <dbReference type="EMBL" id="EMB35288.1"/>
    </source>
</evidence>
<dbReference type="InterPro" id="IPR004919">
    <property type="entry name" value="GmrSD_N"/>
</dbReference>
<dbReference type="InterPro" id="IPR011089">
    <property type="entry name" value="GmrSD_C"/>
</dbReference>
<dbReference type="HOGENOM" id="CLU_023391_0_0_12"/>
<gene>
    <name evidence="3" type="ORF">HMPREF9726_00563</name>
</gene>
<dbReference type="Pfam" id="PF07510">
    <property type="entry name" value="GmrSD_C"/>
    <property type="match status" value="1"/>
</dbReference>
<reference evidence="3" key="1">
    <citation type="submission" date="2012-01" db="EMBL/GenBank/DDBJ databases">
        <title>The Genome Sequence of Treponema denticola H-22.</title>
        <authorList>
            <consortium name="The Broad Institute Genome Sequencing Platform"/>
            <person name="Earl A."/>
            <person name="Ward D."/>
            <person name="Feldgarden M."/>
            <person name="Gevers D."/>
            <person name="Blanton J.M."/>
            <person name="Fenno C.J."/>
            <person name="Baranova O.V."/>
            <person name="Mathney J."/>
            <person name="Dewhirst F.E."/>
            <person name="Izard J."/>
            <person name="Young S.K."/>
            <person name="Zeng Q."/>
            <person name="Gargeya S."/>
            <person name="Fitzgerald M."/>
            <person name="Haas B."/>
            <person name="Abouelleil A."/>
            <person name="Alvarado L."/>
            <person name="Arachchi H.M."/>
            <person name="Berlin A."/>
            <person name="Chapman S.B."/>
            <person name="Gearin G."/>
            <person name="Goldberg J."/>
            <person name="Griggs A."/>
            <person name="Gujja S."/>
            <person name="Hansen M."/>
            <person name="Heiman D."/>
            <person name="Howarth C."/>
            <person name="Larimer J."/>
            <person name="Lui A."/>
            <person name="MacDonald P.J.P."/>
            <person name="McCowen C."/>
            <person name="Montmayeur A."/>
            <person name="Murphy C."/>
            <person name="Neiman D."/>
            <person name="Pearson M."/>
            <person name="Priest M."/>
            <person name="Roberts A."/>
            <person name="Saif S."/>
            <person name="Shea T."/>
            <person name="Sisk P."/>
            <person name="Stolte C."/>
            <person name="Sykes S."/>
            <person name="Wortman J."/>
            <person name="Nusbaum C."/>
            <person name="Birren B."/>
        </authorList>
    </citation>
    <scope>NUCLEOTIDE SEQUENCE [LARGE SCALE GENOMIC DNA]</scope>
    <source>
        <strain evidence="3">H-22</strain>
    </source>
</reference>
<feature type="domain" description="GmrSD restriction endonucleases C-terminal" evidence="2">
    <location>
        <begin position="474"/>
        <end position="590"/>
    </location>
</feature>
<feature type="domain" description="GmrSD restriction endonucleases N-terminal" evidence="1">
    <location>
        <begin position="15"/>
        <end position="196"/>
    </location>
</feature>